<dbReference type="CDD" id="cd00051">
    <property type="entry name" value="EFh"/>
    <property type="match status" value="1"/>
</dbReference>
<evidence type="ECO:0000256" key="4">
    <source>
        <dbReference type="ARBA" id="ARBA00022837"/>
    </source>
</evidence>
<dbReference type="GO" id="GO:0005509">
    <property type="term" value="F:calcium ion binding"/>
    <property type="evidence" value="ECO:0007669"/>
    <property type="project" value="InterPro"/>
</dbReference>
<dbReference type="Proteomes" id="UP000525078">
    <property type="component" value="Unassembled WGS sequence"/>
</dbReference>
<dbReference type="Gene3D" id="1.10.238.10">
    <property type="entry name" value="EF-hand"/>
    <property type="match status" value="2"/>
</dbReference>
<dbReference type="PANTHER" id="PTHR23048:SF53">
    <property type="entry name" value="CALMODULIN"/>
    <property type="match status" value="1"/>
</dbReference>
<reference evidence="6 7" key="1">
    <citation type="journal article" date="2020" name="bioRxiv">
        <title>Sequence and annotation of 42 cannabis genomes reveals extensive copy number variation in cannabinoid synthesis and pathogen resistance genes.</title>
        <authorList>
            <person name="Mckernan K.J."/>
            <person name="Helbert Y."/>
            <person name="Kane L.T."/>
            <person name="Ebling H."/>
            <person name="Zhang L."/>
            <person name="Liu B."/>
            <person name="Eaton Z."/>
            <person name="Mclaughlin S."/>
            <person name="Kingan S."/>
            <person name="Baybayan P."/>
            <person name="Concepcion G."/>
            <person name="Jordan M."/>
            <person name="Riva A."/>
            <person name="Barbazuk W."/>
            <person name="Harkins T."/>
        </authorList>
    </citation>
    <scope>NUCLEOTIDE SEQUENCE [LARGE SCALE GENOMIC DNA]</scope>
    <source>
        <strain evidence="7">cv. Jamaican Lion 4</strain>
        <tissue evidence="6">Leaf</tissue>
    </source>
</reference>
<dbReference type="PROSITE" id="PS50222">
    <property type="entry name" value="EF_HAND_2"/>
    <property type="match status" value="2"/>
</dbReference>
<evidence type="ECO:0000313" key="7">
    <source>
        <dbReference type="Proteomes" id="UP000525078"/>
    </source>
</evidence>
<evidence type="ECO:0000256" key="3">
    <source>
        <dbReference type="ARBA" id="ARBA00022737"/>
    </source>
</evidence>
<comment type="caution">
    <text evidence="6">The sequence shown here is derived from an EMBL/GenBank/DDBJ whole genome shotgun (WGS) entry which is preliminary data.</text>
</comment>
<comment type="similarity">
    <text evidence="1">Belongs to the calmodulin family.</text>
</comment>
<keyword evidence="2" id="KW-0479">Metal-binding</keyword>
<gene>
    <name evidence="6" type="ORF">F8388_002741</name>
</gene>
<dbReference type="PROSITE" id="PS00018">
    <property type="entry name" value="EF_HAND_1"/>
    <property type="match status" value="2"/>
</dbReference>
<keyword evidence="3" id="KW-0677">Repeat</keyword>
<evidence type="ECO:0000256" key="2">
    <source>
        <dbReference type="ARBA" id="ARBA00022723"/>
    </source>
</evidence>
<accession>A0A7J6F593</accession>
<feature type="domain" description="EF-hand" evidence="5">
    <location>
        <begin position="5"/>
        <end position="40"/>
    </location>
</feature>
<dbReference type="EMBL" id="JAATIP010000156">
    <property type="protein sequence ID" value="KAF4365871.1"/>
    <property type="molecule type" value="Genomic_DNA"/>
</dbReference>
<sequence>MDQHPTEDELQSMINEVDLDGNGTIELGEFLDLMARKMKETEAEDELRRSIQIKACHDKSWERLKDEELDQMIREDDLDGDGLINYEEFVRMMLVLNTY</sequence>
<dbReference type="SMART" id="SM00054">
    <property type="entry name" value="EFh"/>
    <property type="match status" value="2"/>
</dbReference>
<evidence type="ECO:0000259" key="5">
    <source>
        <dbReference type="PROSITE" id="PS50222"/>
    </source>
</evidence>
<protein>
    <recommendedName>
        <fullName evidence="5">EF-hand domain-containing protein</fullName>
    </recommendedName>
</protein>
<dbReference type="AlphaFoldDB" id="A0A7J6F593"/>
<name>A0A7J6F593_CANSA</name>
<dbReference type="Pfam" id="PF13833">
    <property type="entry name" value="EF-hand_8"/>
    <property type="match status" value="1"/>
</dbReference>
<feature type="domain" description="EF-hand" evidence="5">
    <location>
        <begin position="64"/>
        <end position="99"/>
    </location>
</feature>
<dbReference type="InterPro" id="IPR002048">
    <property type="entry name" value="EF_hand_dom"/>
</dbReference>
<dbReference type="FunFam" id="1.10.238.10:FF:000178">
    <property type="entry name" value="Calmodulin-2 A"/>
    <property type="match status" value="1"/>
</dbReference>
<evidence type="ECO:0000313" key="6">
    <source>
        <dbReference type="EMBL" id="KAF4365871.1"/>
    </source>
</evidence>
<dbReference type="InterPro" id="IPR050230">
    <property type="entry name" value="CALM/Myosin/TropC-like"/>
</dbReference>
<proteinExistence type="inferred from homology"/>
<dbReference type="Pfam" id="PF00036">
    <property type="entry name" value="EF-hand_1"/>
    <property type="match status" value="1"/>
</dbReference>
<keyword evidence="4" id="KW-0106">Calcium</keyword>
<dbReference type="SUPFAM" id="SSF47473">
    <property type="entry name" value="EF-hand"/>
    <property type="match status" value="1"/>
</dbReference>
<evidence type="ECO:0000256" key="1">
    <source>
        <dbReference type="ARBA" id="ARBA00009763"/>
    </source>
</evidence>
<dbReference type="GO" id="GO:0016460">
    <property type="term" value="C:myosin II complex"/>
    <property type="evidence" value="ECO:0007669"/>
    <property type="project" value="TreeGrafter"/>
</dbReference>
<organism evidence="6 7">
    <name type="scientific">Cannabis sativa</name>
    <name type="common">Hemp</name>
    <name type="synonym">Marijuana</name>
    <dbReference type="NCBI Taxonomy" id="3483"/>
    <lineage>
        <taxon>Eukaryota</taxon>
        <taxon>Viridiplantae</taxon>
        <taxon>Streptophyta</taxon>
        <taxon>Embryophyta</taxon>
        <taxon>Tracheophyta</taxon>
        <taxon>Spermatophyta</taxon>
        <taxon>Magnoliopsida</taxon>
        <taxon>eudicotyledons</taxon>
        <taxon>Gunneridae</taxon>
        <taxon>Pentapetalae</taxon>
        <taxon>rosids</taxon>
        <taxon>fabids</taxon>
        <taxon>Rosales</taxon>
        <taxon>Cannabaceae</taxon>
        <taxon>Cannabis</taxon>
    </lineage>
</organism>
<dbReference type="PANTHER" id="PTHR23048">
    <property type="entry name" value="MYOSIN LIGHT CHAIN 1, 3"/>
    <property type="match status" value="1"/>
</dbReference>
<dbReference type="InterPro" id="IPR018247">
    <property type="entry name" value="EF_Hand_1_Ca_BS"/>
</dbReference>
<dbReference type="InterPro" id="IPR011992">
    <property type="entry name" value="EF-hand-dom_pair"/>
</dbReference>